<name>A0AAV4W2C1_9ARAC</name>
<dbReference type="EMBL" id="BPLQ01013943">
    <property type="protein sequence ID" value="GIY76039.1"/>
    <property type="molecule type" value="Genomic_DNA"/>
</dbReference>
<sequence length="126" mass="14298">MKVSECRLESVDIVPDSYHKQRNRLEDSKSPFQTQPRFHHFISNHRNGSRHLAKTNPRSASKPATPKSSFPGDIFLQISLALFFLPGRNRSKGIKKKAHAQTTDTPMIPKVFITFNAINPSSISFH</sequence>
<evidence type="ECO:0000313" key="3">
    <source>
        <dbReference type="Proteomes" id="UP001054837"/>
    </source>
</evidence>
<organism evidence="2 3">
    <name type="scientific">Caerostris darwini</name>
    <dbReference type="NCBI Taxonomy" id="1538125"/>
    <lineage>
        <taxon>Eukaryota</taxon>
        <taxon>Metazoa</taxon>
        <taxon>Ecdysozoa</taxon>
        <taxon>Arthropoda</taxon>
        <taxon>Chelicerata</taxon>
        <taxon>Arachnida</taxon>
        <taxon>Araneae</taxon>
        <taxon>Araneomorphae</taxon>
        <taxon>Entelegynae</taxon>
        <taxon>Araneoidea</taxon>
        <taxon>Araneidae</taxon>
        <taxon>Caerostris</taxon>
    </lineage>
</organism>
<evidence type="ECO:0000256" key="1">
    <source>
        <dbReference type="SAM" id="MobiDB-lite"/>
    </source>
</evidence>
<comment type="caution">
    <text evidence="2">The sequence shown here is derived from an EMBL/GenBank/DDBJ whole genome shotgun (WGS) entry which is preliminary data.</text>
</comment>
<reference evidence="2 3" key="1">
    <citation type="submission" date="2021-06" db="EMBL/GenBank/DDBJ databases">
        <title>Caerostris darwini draft genome.</title>
        <authorList>
            <person name="Kono N."/>
            <person name="Arakawa K."/>
        </authorList>
    </citation>
    <scope>NUCLEOTIDE SEQUENCE [LARGE SCALE GENOMIC DNA]</scope>
</reference>
<feature type="compositionally biased region" description="Basic and acidic residues" evidence="1">
    <location>
        <begin position="17"/>
        <end position="29"/>
    </location>
</feature>
<proteinExistence type="predicted"/>
<dbReference type="Proteomes" id="UP001054837">
    <property type="component" value="Unassembled WGS sequence"/>
</dbReference>
<dbReference type="AlphaFoldDB" id="A0AAV4W2C1"/>
<accession>A0AAV4W2C1</accession>
<keyword evidence="3" id="KW-1185">Reference proteome</keyword>
<evidence type="ECO:0000313" key="2">
    <source>
        <dbReference type="EMBL" id="GIY76039.1"/>
    </source>
</evidence>
<feature type="region of interest" description="Disordered" evidence="1">
    <location>
        <begin position="17"/>
        <end position="69"/>
    </location>
</feature>
<feature type="compositionally biased region" description="Basic residues" evidence="1">
    <location>
        <begin position="37"/>
        <end position="53"/>
    </location>
</feature>
<gene>
    <name evidence="2" type="ORF">CDAR_189261</name>
</gene>
<protein>
    <submittedName>
        <fullName evidence="2">Uncharacterized protein</fullName>
    </submittedName>
</protein>